<feature type="transmembrane region" description="Helical" evidence="12">
    <location>
        <begin position="156"/>
        <end position="174"/>
    </location>
</feature>
<keyword evidence="4" id="KW-1003">Cell membrane</keyword>
<feature type="transmembrane region" description="Helical" evidence="12">
    <location>
        <begin position="83"/>
        <end position="102"/>
    </location>
</feature>
<keyword evidence="8" id="KW-0249">Electron transport</keyword>
<evidence type="ECO:0000256" key="12">
    <source>
        <dbReference type="SAM" id="Phobius"/>
    </source>
</evidence>
<evidence type="ECO:0000256" key="2">
    <source>
        <dbReference type="ARBA" id="ARBA00008622"/>
    </source>
</evidence>
<evidence type="ECO:0000313" key="14">
    <source>
        <dbReference type="EMBL" id="NRT58281.1"/>
    </source>
</evidence>
<evidence type="ECO:0000256" key="8">
    <source>
        <dbReference type="ARBA" id="ARBA00022982"/>
    </source>
</evidence>
<organism evidence="14 15">
    <name type="scientific">Sphaerotilus uruguayifluvii</name>
    <dbReference type="NCBI Taxonomy" id="2735897"/>
    <lineage>
        <taxon>Bacteria</taxon>
        <taxon>Pseudomonadati</taxon>
        <taxon>Pseudomonadota</taxon>
        <taxon>Betaproteobacteria</taxon>
        <taxon>Burkholderiales</taxon>
        <taxon>Sphaerotilaceae</taxon>
        <taxon>Sphaerotilus</taxon>
    </lineage>
</organism>
<dbReference type="PANTHER" id="PTHR30485">
    <property type="entry name" value="NI/FE-HYDROGENASE 1 B-TYPE CYTOCHROME SUBUNIT"/>
    <property type="match status" value="1"/>
</dbReference>
<keyword evidence="15" id="KW-1185">Reference proteome</keyword>
<dbReference type="RefSeq" id="WP_173807309.1">
    <property type="nucleotide sequence ID" value="NZ_JABSNM010000026.1"/>
</dbReference>
<dbReference type="Pfam" id="PF01292">
    <property type="entry name" value="Ni_hydr_CYTB"/>
    <property type="match status" value="1"/>
</dbReference>
<evidence type="ECO:0000256" key="1">
    <source>
        <dbReference type="ARBA" id="ARBA00004651"/>
    </source>
</evidence>
<evidence type="ECO:0000259" key="13">
    <source>
        <dbReference type="Pfam" id="PF01292"/>
    </source>
</evidence>
<dbReference type="SUPFAM" id="SSF81342">
    <property type="entry name" value="Transmembrane di-heme cytochromes"/>
    <property type="match status" value="1"/>
</dbReference>
<feature type="transmembrane region" description="Helical" evidence="12">
    <location>
        <begin position="42"/>
        <end position="62"/>
    </location>
</feature>
<dbReference type="Gene3D" id="1.20.950.20">
    <property type="entry name" value="Transmembrane di-heme cytochromes, Chain C"/>
    <property type="match status" value="1"/>
</dbReference>
<comment type="caution">
    <text evidence="14">The sequence shown here is derived from an EMBL/GenBank/DDBJ whole genome shotgun (WGS) entry which is preliminary data.</text>
</comment>
<keyword evidence="6 12" id="KW-0812">Transmembrane</keyword>
<dbReference type="InterPro" id="IPR016174">
    <property type="entry name" value="Di-haem_cyt_TM"/>
</dbReference>
<dbReference type="PROSITE" id="PS00882">
    <property type="entry name" value="NI_HGENASE_CYTB_1"/>
    <property type="match status" value="1"/>
</dbReference>
<comment type="similarity">
    <text evidence="2">Belongs to the HupC/HyaC/HydC family.</text>
</comment>
<accession>A0ABX2G933</accession>
<gene>
    <name evidence="14" type="ORF">HNQ01_004048</name>
</gene>
<keyword evidence="7" id="KW-0479">Metal-binding</keyword>
<evidence type="ECO:0000256" key="4">
    <source>
        <dbReference type="ARBA" id="ARBA00022475"/>
    </source>
</evidence>
<keyword evidence="3" id="KW-0813">Transport</keyword>
<evidence type="ECO:0000313" key="15">
    <source>
        <dbReference type="Proteomes" id="UP001516061"/>
    </source>
</evidence>
<dbReference type="EMBL" id="JABSNM010000026">
    <property type="protein sequence ID" value="NRT58281.1"/>
    <property type="molecule type" value="Genomic_DNA"/>
</dbReference>
<protein>
    <submittedName>
        <fullName evidence="14">Ni/Fe-hydrogenase 1 B-type cytochrome subunit</fullName>
    </submittedName>
</protein>
<name>A0ABX2G933_9BURK</name>
<keyword evidence="10" id="KW-0408">Iron</keyword>
<evidence type="ECO:0000256" key="5">
    <source>
        <dbReference type="ARBA" id="ARBA00022617"/>
    </source>
</evidence>
<dbReference type="InterPro" id="IPR000516">
    <property type="entry name" value="Ni-dep_Hydgase_cyt-B"/>
</dbReference>
<keyword evidence="9 12" id="KW-1133">Transmembrane helix</keyword>
<keyword evidence="5" id="KW-0349">Heme</keyword>
<evidence type="ECO:0000256" key="11">
    <source>
        <dbReference type="ARBA" id="ARBA00023136"/>
    </source>
</evidence>
<dbReference type="Proteomes" id="UP001516061">
    <property type="component" value="Unassembled WGS sequence"/>
</dbReference>
<feature type="domain" description="Cytochrome b561 bacterial/Ni-hydrogenase" evidence="13">
    <location>
        <begin position="35"/>
        <end position="241"/>
    </location>
</feature>
<reference evidence="14 15" key="1">
    <citation type="submission" date="2020-05" db="EMBL/GenBank/DDBJ databases">
        <title>Genomic Encyclopedia of Type Strains, Phase IV (KMG-V): Genome sequencing to study the core and pangenomes of soil and plant-associated prokaryotes.</title>
        <authorList>
            <person name="Whitman W."/>
        </authorList>
    </citation>
    <scope>NUCLEOTIDE SEQUENCE [LARGE SCALE GENOMIC DNA]</scope>
    <source>
        <strain evidence="14 15">C29</strain>
    </source>
</reference>
<comment type="subcellular location">
    <subcellularLocation>
        <location evidence="1">Cell membrane</location>
        <topology evidence="1">Multi-pass membrane protein</topology>
    </subcellularLocation>
</comment>
<keyword evidence="11 12" id="KW-0472">Membrane</keyword>
<dbReference type="PANTHER" id="PTHR30485:SF0">
    <property type="entry name" value="NI_FE-HYDROGENASE 1 B-TYPE CYTOCHROME SUBUNIT-RELATED"/>
    <property type="match status" value="1"/>
</dbReference>
<feature type="transmembrane region" description="Helical" evidence="12">
    <location>
        <begin position="204"/>
        <end position="224"/>
    </location>
</feature>
<evidence type="ECO:0000256" key="3">
    <source>
        <dbReference type="ARBA" id="ARBA00022448"/>
    </source>
</evidence>
<evidence type="ECO:0000256" key="7">
    <source>
        <dbReference type="ARBA" id="ARBA00022723"/>
    </source>
</evidence>
<evidence type="ECO:0000256" key="10">
    <source>
        <dbReference type="ARBA" id="ARBA00023004"/>
    </source>
</evidence>
<proteinExistence type="inferred from homology"/>
<evidence type="ECO:0000256" key="9">
    <source>
        <dbReference type="ARBA" id="ARBA00022989"/>
    </source>
</evidence>
<sequence>MTSSVKTDPSHAREDALRDDLSVIQAGATVRSVYVYELPVRIWHWVNALSIVVLIITGYLIARPLPTPMGEASDHYMMGYIRFAHFTAGYLMGVGFLGRVYWACVGNIYSKELFWVPLFQLEYWKDVWAMFLWYAFVVDRPAQFIGHNPLARVSMFFVYMAVSVFMMLSGFAMYSEGQQPGAWYEQLFGWVITLMGQSQDVHTWHHMGMWATIIFIMLHIYAAIREEITSRQSMVSTMVSGYRTFKD</sequence>
<dbReference type="PRINTS" id="PR00161">
    <property type="entry name" value="NIHGNASECYTB"/>
</dbReference>
<dbReference type="InterPro" id="IPR011577">
    <property type="entry name" value="Cyt_b561_bac/Ni-Hgenase"/>
</dbReference>
<evidence type="ECO:0000256" key="6">
    <source>
        <dbReference type="ARBA" id="ARBA00022692"/>
    </source>
</evidence>
<dbReference type="InterPro" id="IPR051542">
    <property type="entry name" value="Hydrogenase_cytochrome"/>
</dbReference>
<dbReference type="NCBIfam" id="TIGR02125">
    <property type="entry name" value="CytB-hydogenase"/>
    <property type="match status" value="1"/>
</dbReference>